<organism evidence="1 2">
    <name type="scientific">Duganella aceris</name>
    <dbReference type="NCBI Taxonomy" id="2703883"/>
    <lineage>
        <taxon>Bacteria</taxon>
        <taxon>Pseudomonadati</taxon>
        <taxon>Pseudomonadota</taxon>
        <taxon>Betaproteobacteria</taxon>
        <taxon>Burkholderiales</taxon>
        <taxon>Oxalobacteraceae</taxon>
        <taxon>Telluria group</taxon>
        <taxon>Duganella</taxon>
    </lineage>
</organism>
<dbReference type="SUPFAM" id="SSF48452">
    <property type="entry name" value="TPR-like"/>
    <property type="match status" value="1"/>
</dbReference>
<gene>
    <name evidence="1" type="ORF">GW587_04245</name>
</gene>
<evidence type="ECO:0000313" key="1">
    <source>
        <dbReference type="EMBL" id="NGZ83473.1"/>
    </source>
</evidence>
<dbReference type="InterPro" id="IPR010323">
    <property type="entry name" value="DUF924"/>
</dbReference>
<dbReference type="InterPro" id="IPR011990">
    <property type="entry name" value="TPR-like_helical_dom_sf"/>
</dbReference>
<dbReference type="Pfam" id="PF06041">
    <property type="entry name" value="DUF924"/>
    <property type="match status" value="1"/>
</dbReference>
<dbReference type="Gene3D" id="1.20.58.320">
    <property type="entry name" value="TPR-like"/>
    <property type="match status" value="1"/>
</dbReference>
<name>A0ABX0FFZ1_9BURK</name>
<proteinExistence type="predicted"/>
<protein>
    <submittedName>
        <fullName evidence="1">DUF924 domain-containing protein</fullName>
    </submittedName>
</protein>
<sequence>MNPQAQAVFDFWFQPSPGQAADAPRIEWFKKDAAFDRLIAERFGAEIELALEGGLDRWDAEGPQAALARILLLDQFTRNVYRGTPLSFAGDRLALQSALDMLDVEDDLTLPPLQRAFVYMPFEHAEDIGMQEQAVALFTRMADAESATASAATAKSIASSLDYSKRHREVIQRFGRFPHRNAILGRTSTPEEIEFLKQPGSGF</sequence>
<evidence type="ECO:0000313" key="2">
    <source>
        <dbReference type="Proteomes" id="UP000666369"/>
    </source>
</evidence>
<reference evidence="2" key="2">
    <citation type="submission" date="2023-07" db="EMBL/GenBank/DDBJ databases">
        <title>Duganella aceri sp. nov., isolated from tree sap.</title>
        <authorList>
            <person name="Kim I.S."/>
        </authorList>
    </citation>
    <scope>NUCLEOTIDE SEQUENCE [LARGE SCALE GENOMIC DNA]</scope>
    <source>
        <strain evidence="2">SAP-35</strain>
    </source>
</reference>
<dbReference type="Proteomes" id="UP000666369">
    <property type="component" value="Unassembled WGS sequence"/>
</dbReference>
<dbReference type="Gene3D" id="1.25.40.10">
    <property type="entry name" value="Tetratricopeptide repeat domain"/>
    <property type="match status" value="1"/>
</dbReference>
<reference evidence="1 2" key="1">
    <citation type="submission" date="2020-01" db="EMBL/GenBank/DDBJ databases">
        <authorList>
            <person name="Lee S.D."/>
        </authorList>
    </citation>
    <scope>NUCLEOTIDE SEQUENCE [LARGE SCALE GENOMIC DNA]</scope>
    <source>
        <strain evidence="1 2">SAP-35</strain>
    </source>
</reference>
<comment type="caution">
    <text evidence="1">The sequence shown here is derived from an EMBL/GenBank/DDBJ whole genome shotgun (WGS) entry which is preliminary data.</text>
</comment>
<dbReference type="EMBL" id="JAADJT010000001">
    <property type="protein sequence ID" value="NGZ83473.1"/>
    <property type="molecule type" value="Genomic_DNA"/>
</dbReference>
<keyword evidence="2" id="KW-1185">Reference proteome</keyword>
<accession>A0ABX0FFZ1</accession>
<dbReference type="RefSeq" id="WP_166098871.1">
    <property type="nucleotide sequence ID" value="NZ_JAADJT010000001.1"/>
</dbReference>